<evidence type="ECO:0000313" key="2">
    <source>
        <dbReference type="Proteomes" id="UP001249851"/>
    </source>
</evidence>
<dbReference type="Proteomes" id="UP001249851">
    <property type="component" value="Unassembled WGS sequence"/>
</dbReference>
<gene>
    <name evidence="1" type="ORF">P5673_020503</name>
</gene>
<keyword evidence="2" id="KW-1185">Reference proteome</keyword>
<dbReference type="AlphaFoldDB" id="A0AAD9V161"/>
<organism evidence="1 2">
    <name type="scientific">Acropora cervicornis</name>
    <name type="common">Staghorn coral</name>
    <dbReference type="NCBI Taxonomy" id="6130"/>
    <lineage>
        <taxon>Eukaryota</taxon>
        <taxon>Metazoa</taxon>
        <taxon>Cnidaria</taxon>
        <taxon>Anthozoa</taxon>
        <taxon>Hexacorallia</taxon>
        <taxon>Scleractinia</taxon>
        <taxon>Astrocoeniina</taxon>
        <taxon>Acroporidae</taxon>
        <taxon>Acropora</taxon>
    </lineage>
</organism>
<reference evidence="1" key="1">
    <citation type="journal article" date="2023" name="G3 (Bethesda)">
        <title>Whole genome assembly and annotation of the endangered Caribbean coral Acropora cervicornis.</title>
        <authorList>
            <person name="Selwyn J.D."/>
            <person name="Vollmer S.V."/>
        </authorList>
    </citation>
    <scope>NUCLEOTIDE SEQUENCE</scope>
    <source>
        <strain evidence="1">K2</strain>
    </source>
</reference>
<name>A0AAD9V161_ACRCE</name>
<protein>
    <submittedName>
        <fullName evidence="1">Uncharacterized protein</fullName>
    </submittedName>
</protein>
<proteinExistence type="predicted"/>
<sequence length="115" mass="13172">MTITNFLLYGPPPSIPRKGKATITFAYQVLQCHMWSSEWVIEDLQELDRRTRSVIAQNKGKHDSESKPTLYLSPDLGGKGLKEIEIQYKVTKIKTAHYITTSKDPHIERQGSKKE</sequence>
<evidence type="ECO:0000313" key="1">
    <source>
        <dbReference type="EMBL" id="KAK2557388.1"/>
    </source>
</evidence>
<accession>A0AAD9V161</accession>
<comment type="caution">
    <text evidence="1">The sequence shown here is derived from an EMBL/GenBank/DDBJ whole genome shotgun (WGS) entry which is preliminary data.</text>
</comment>
<dbReference type="EMBL" id="JARQWQ010000050">
    <property type="protein sequence ID" value="KAK2557388.1"/>
    <property type="molecule type" value="Genomic_DNA"/>
</dbReference>
<reference evidence="1" key="2">
    <citation type="journal article" date="2023" name="Science">
        <title>Genomic signatures of disease resistance in endangered staghorn corals.</title>
        <authorList>
            <person name="Vollmer S.V."/>
            <person name="Selwyn J.D."/>
            <person name="Despard B.A."/>
            <person name="Roesel C.L."/>
        </authorList>
    </citation>
    <scope>NUCLEOTIDE SEQUENCE</scope>
    <source>
        <strain evidence="1">K2</strain>
    </source>
</reference>